<accession>A0AAE3VHD4</accession>
<evidence type="ECO:0000313" key="3">
    <source>
        <dbReference type="EMBL" id="MDQ0290465.1"/>
    </source>
</evidence>
<dbReference type="PANTHER" id="PTHR42887">
    <property type="entry name" value="OS12G0638800 PROTEIN"/>
    <property type="match status" value="1"/>
</dbReference>
<dbReference type="NCBIfam" id="TIGR00275">
    <property type="entry name" value="aminoacetone oxidase family FAD-binding enzyme"/>
    <property type="match status" value="1"/>
</dbReference>
<organism evidence="3 4">
    <name type="scientific">Oligosphaera ethanolica</name>
    <dbReference type="NCBI Taxonomy" id="760260"/>
    <lineage>
        <taxon>Bacteria</taxon>
        <taxon>Pseudomonadati</taxon>
        <taxon>Lentisphaerota</taxon>
        <taxon>Oligosphaeria</taxon>
        <taxon>Oligosphaerales</taxon>
        <taxon>Oligosphaeraceae</taxon>
        <taxon>Oligosphaera</taxon>
    </lineage>
</organism>
<protein>
    <submittedName>
        <fullName evidence="3">Rossmann fold flavoprotein</fullName>
    </submittedName>
</protein>
<dbReference type="EMBL" id="JAUSVL010000001">
    <property type="protein sequence ID" value="MDQ0290465.1"/>
    <property type="molecule type" value="Genomic_DNA"/>
</dbReference>
<evidence type="ECO:0000313" key="4">
    <source>
        <dbReference type="Proteomes" id="UP001238163"/>
    </source>
</evidence>
<dbReference type="InterPro" id="IPR023166">
    <property type="entry name" value="BaiN-like_dom_sf"/>
</dbReference>
<feature type="domain" description="RsdA/BaiN/AoA(So)-like Rossmann fold-like" evidence="2">
    <location>
        <begin position="4"/>
        <end position="404"/>
    </location>
</feature>
<feature type="region of interest" description="Disordered" evidence="1">
    <location>
        <begin position="412"/>
        <end position="649"/>
    </location>
</feature>
<dbReference type="Proteomes" id="UP001238163">
    <property type="component" value="Unassembled WGS sequence"/>
</dbReference>
<proteinExistence type="predicted"/>
<dbReference type="SUPFAM" id="SSF51905">
    <property type="entry name" value="FAD/NAD(P)-binding domain"/>
    <property type="match status" value="1"/>
</dbReference>
<sequence length="649" mass="68030">MNTDLIIVGAGAAGLMAGAVAGEAGIAAVILERRHRAGLKLLLCGNNRCNISHGGTTADMAKAYGDPVGAFLRDALTVFPPARLRTWFAAAGMPTSLNRDRIYPKTEKADDVLHCFTDRLRDTGVPLVLNCPVNSISADPAGGFVVTCDRVTLRSHMVLIATGGVSYPKTGSVGDGQRIAGELGHSVTPFRAGLAGMDVADAWLTPAAGAAEVALPFVRLQLSCDGEDVASVEGNVLCGNACLRGSAVFDTTRIIARQNLRDCVITMDLFPTQSPAGLAAKITALTPRCDGQLATLVKQLGIDEALAAGLAAALGGNTALRKQDVATDLAASLKAMPIALTAVRPLKEAIVTVGGVSMDDIDPATMESKRVPGLFFAGEVMDVDGPTGGYNLHAAFATAQLAMQAITKRCPNTVAPTRNRGPADIDEQDDDTATSSAPHTPQADMAPHAGKAPHASKPAHAGKAPRSGKPAHSGQAPFSDKTPRTGKPAYGNKPASGDRPPRTGNAPYGDRPPRSGQAPYGDRPPRSGQAPYGDRPPRTGNAPYGDRPPRTGNARPAWQRRPADASQPSPDATPTPRRAGRSRLDAAGNAAQWSERTPEQRPDRPDRSDRPDQRRNKRTAGDKGPRQTPPSHSAAPWWAKDKKDPGKRQ</sequence>
<name>A0AAE3VHD4_9BACT</name>
<evidence type="ECO:0000259" key="2">
    <source>
        <dbReference type="Pfam" id="PF03486"/>
    </source>
</evidence>
<dbReference type="Gene3D" id="2.40.30.10">
    <property type="entry name" value="Translation factors"/>
    <property type="match status" value="1"/>
</dbReference>
<dbReference type="PRINTS" id="PR00411">
    <property type="entry name" value="PNDRDTASEI"/>
</dbReference>
<feature type="compositionally biased region" description="Basic and acidic residues" evidence="1">
    <location>
        <begin position="639"/>
        <end position="649"/>
    </location>
</feature>
<dbReference type="InterPro" id="IPR036188">
    <property type="entry name" value="FAD/NAD-bd_sf"/>
</dbReference>
<gene>
    <name evidence="3" type="ORF">J3R75_002572</name>
</gene>
<dbReference type="Gene3D" id="1.10.8.260">
    <property type="entry name" value="HI0933 insert domain-like"/>
    <property type="match status" value="1"/>
</dbReference>
<dbReference type="InterPro" id="IPR004792">
    <property type="entry name" value="BaiN-like"/>
</dbReference>
<evidence type="ECO:0000256" key="1">
    <source>
        <dbReference type="SAM" id="MobiDB-lite"/>
    </source>
</evidence>
<dbReference type="Pfam" id="PF03486">
    <property type="entry name" value="HI0933_like"/>
    <property type="match status" value="1"/>
</dbReference>
<dbReference type="Gene3D" id="3.50.50.60">
    <property type="entry name" value="FAD/NAD(P)-binding domain"/>
    <property type="match status" value="1"/>
</dbReference>
<dbReference type="AlphaFoldDB" id="A0AAE3VHD4"/>
<comment type="caution">
    <text evidence="3">The sequence shown here is derived from an EMBL/GenBank/DDBJ whole genome shotgun (WGS) entry which is preliminary data.</text>
</comment>
<dbReference type="RefSeq" id="WP_307262012.1">
    <property type="nucleotide sequence ID" value="NZ_JAUSVL010000001.1"/>
</dbReference>
<dbReference type="SUPFAM" id="SSF160996">
    <property type="entry name" value="HI0933 insert domain-like"/>
    <property type="match status" value="1"/>
</dbReference>
<keyword evidence="4" id="KW-1185">Reference proteome</keyword>
<dbReference type="InterPro" id="IPR057661">
    <property type="entry name" value="RsdA/BaiN/AoA(So)_Rossmann"/>
</dbReference>
<dbReference type="PANTHER" id="PTHR42887:SF1">
    <property type="entry name" value="BLR3961 PROTEIN"/>
    <property type="match status" value="1"/>
</dbReference>
<feature type="compositionally biased region" description="Basic and acidic residues" evidence="1">
    <location>
        <begin position="596"/>
        <end position="625"/>
    </location>
</feature>
<reference evidence="3" key="1">
    <citation type="submission" date="2023-07" db="EMBL/GenBank/DDBJ databases">
        <title>Genomic Encyclopedia of Type Strains, Phase IV (KMG-IV): sequencing the most valuable type-strain genomes for metagenomic binning, comparative biology and taxonomic classification.</title>
        <authorList>
            <person name="Goeker M."/>
        </authorList>
    </citation>
    <scope>NUCLEOTIDE SEQUENCE</scope>
    <source>
        <strain evidence="3">DSM 24202</strain>
    </source>
</reference>